<name>A0A8H6YW04_9AGAR</name>
<evidence type="ECO:0000256" key="1">
    <source>
        <dbReference type="SAM" id="SignalP"/>
    </source>
</evidence>
<feature type="signal peptide" evidence="1">
    <location>
        <begin position="1"/>
        <end position="26"/>
    </location>
</feature>
<reference evidence="2" key="1">
    <citation type="submission" date="2020-05" db="EMBL/GenBank/DDBJ databases">
        <title>Mycena genomes resolve the evolution of fungal bioluminescence.</title>
        <authorList>
            <person name="Tsai I.J."/>
        </authorList>
    </citation>
    <scope>NUCLEOTIDE SEQUENCE</scope>
    <source>
        <strain evidence="2">CCC161011</strain>
    </source>
</reference>
<dbReference type="EMBL" id="JACAZI010000003">
    <property type="protein sequence ID" value="KAF7365947.1"/>
    <property type="molecule type" value="Genomic_DNA"/>
</dbReference>
<organism evidence="2 3">
    <name type="scientific">Mycena venus</name>
    <dbReference type="NCBI Taxonomy" id="2733690"/>
    <lineage>
        <taxon>Eukaryota</taxon>
        <taxon>Fungi</taxon>
        <taxon>Dikarya</taxon>
        <taxon>Basidiomycota</taxon>
        <taxon>Agaricomycotina</taxon>
        <taxon>Agaricomycetes</taxon>
        <taxon>Agaricomycetidae</taxon>
        <taxon>Agaricales</taxon>
        <taxon>Marasmiineae</taxon>
        <taxon>Mycenaceae</taxon>
        <taxon>Mycena</taxon>
    </lineage>
</organism>
<protein>
    <submittedName>
        <fullName evidence="2">Uncharacterized protein</fullName>
    </submittedName>
</protein>
<proteinExistence type="predicted"/>
<keyword evidence="1" id="KW-0732">Signal</keyword>
<feature type="chain" id="PRO_5034015159" evidence="1">
    <location>
        <begin position="27"/>
        <end position="438"/>
    </location>
</feature>
<gene>
    <name evidence="2" type="ORF">MVEN_00470100</name>
</gene>
<evidence type="ECO:0000313" key="3">
    <source>
        <dbReference type="Proteomes" id="UP000620124"/>
    </source>
</evidence>
<dbReference type="AlphaFoldDB" id="A0A8H6YW04"/>
<keyword evidence="3" id="KW-1185">Reference proteome</keyword>
<accession>A0A8H6YW04</accession>
<sequence length="438" mass="47459">MKSSFSLNLLALLGALFTASISSATAIPTSHDNPVCEPRTHVVIDSSTVEIYNSTIHGTDGHLRLFKMIPLACPDRYIRTLPRELSFRTDLQLRDTRTELSTIIYGRGLFTWAKSLLKFVPIVNTAIGIFGLADCVWEWAKNGATVPGGLACVLGGITTAYGIGELLQARAAASLATAATNAHELQTIVDSTFSEVGTQTTFGRRANPRVEAAVTRYHSLIQNLTLPGVRHHTSGKDVTLWDIARANSTHPITVLHSNRAFKANYSHAVDVWSSVGNPGSGIPRLHFMVPFPYGSNTTSTTISPELRGRQAPPPACPGAEINDLGQGSEKICHPNGIPPEDPNAPDAMYYGFDLYGTKAQVDEFQDDLGSTFDDQNGFVPSIEAMANDIVAADAWDTCVCQMTQNTWISTGSIQMSWDNTYNGYSPCFNPNCDNDAMI</sequence>
<evidence type="ECO:0000313" key="2">
    <source>
        <dbReference type="EMBL" id="KAF7365947.1"/>
    </source>
</evidence>
<comment type="caution">
    <text evidence="2">The sequence shown here is derived from an EMBL/GenBank/DDBJ whole genome shotgun (WGS) entry which is preliminary data.</text>
</comment>
<dbReference type="Proteomes" id="UP000620124">
    <property type="component" value="Unassembled WGS sequence"/>
</dbReference>
<dbReference type="OrthoDB" id="2959750at2759"/>